<dbReference type="PANTHER" id="PTHR34822">
    <property type="entry name" value="GRPB DOMAIN PROTEIN (AFU_ORTHOLOGUE AFUA_1G01530)"/>
    <property type="match status" value="1"/>
</dbReference>
<reference evidence="1" key="1">
    <citation type="submission" date="2021-04" db="EMBL/GenBank/DDBJ databases">
        <title>Genome seq and assembly of Bacillus sp.</title>
        <authorList>
            <person name="Chhetri G."/>
        </authorList>
    </citation>
    <scope>NUCLEOTIDE SEQUENCE</scope>
    <source>
        <strain evidence="1">RG28</strain>
    </source>
</reference>
<gene>
    <name evidence="1" type="ORF">J5Y03_08955</name>
</gene>
<comment type="caution">
    <text evidence="1">The sequence shown here is derived from an EMBL/GenBank/DDBJ whole genome shotgun (WGS) entry which is preliminary data.</text>
</comment>
<protein>
    <submittedName>
        <fullName evidence="1">GrpB family protein</fullName>
    </submittedName>
</protein>
<dbReference type="Pfam" id="PF04229">
    <property type="entry name" value="GrpB"/>
    <property type="match status" value="1"/>
</dbReference>
<sequence length="187" mass="21353">MKTEGKSNPSGIEIVEYDELWPEIFITLKQVLESTLGDLMIGMEHVGSTSIKGLGAKPILDIDVIIEDYSFLPAVIEGLSRIGYYHQENWSFIGREAFGRKDTSVPWDGRNINWMEHHLYVCHKDSEELVRHLAFRDYLRKNPQSVVEYEQLKKSLSQTANARASYTLGKTDFINTVLAKIDESPCE</sequence>
<organism evidence="1 2">
    <name type="scientific">Gottfriedia endophytica</name>
    <dbReference type="NCBI Taxonomy" id="2820819"/>
    <lineage>
        <taxon>Bacteria</taxon>
        <taxon>Bacillati</taxon>
        <taxon>Bacillota</taxon>
        <taxon>Bacilli</taxon>
        <taxon>Bacillales</taxon>
        <taxon>Bacillaceae</taxon>
        <taxon>Gottfriedia</taxon>
    </lineage>
</organism>
<evidence type="ECO:0000313" key="2">
    <source>
        <dbReference type="Proteomes" id="UP000682134"/>
    </source>
</evidence>
<keyword evidence="2" id="KW-1185">Reference proteome</keyword>
<dbReference type="PANTHER" id="PTHR34822:SF1">
    <property type="entry name" value="GRPB FAMILY PROTEIN"/>
    <property type="match status" value="1"/>
</dbReference>
<dbReference type="EMBL" id="JAGIYQ010000005">
    <property type="protein sequence ID" value="MBP0725318.1"/>
    <property type="molecule type" value="Genomic_DNA"/>
</dbReference>
<dbReference type="AlphaFoldDB" id="A0A940NPS3"/>
<dbReference type="Proteomes" id="UP000682134">
    <property type="component" value="Unassembled WGS sequence"/>
</dbReference>
<name>A0A940NPS3_9BACI</name>
<dbReference type="SUPFAM" id="SSF81301">
    <property type="entry name" value="Nucleotidyltransferase"/>
    <property type="match status" value="1"/>
</dbReference>
<evidence type="ECO:0000313" key="1">
    <source>
        <dbReference type="EMBL" id="MBP0725318.1"/>
    </source>
</evidence>
<dbReference type="InterPro" id="IPR043519">
    <property type="entry name" value="NT_sf"/>
</dbReference>
<dbReference type="Gene3D" id="3.30.460.10">
    <property type="entry name" value="Beta Polymerase, domain 2"/>
    <property type="match status" value="1"/>
</dbReference>
<proteinExistence type="predicted"/>
<dbReference type="RefSeq" id="WP_209404758.1">
    <property type="nucleotide sequence ID" value="NZ_JAGIYQ010000005.1"/>
</dbReference>
<accession>A0A940NPS3</accession>
<dbReference type="InterPro" id="IPR007344">
    <property type="entry name" value="GrpB/CoaE"/>
</dbReference>